<evidence type="ECO:0000313" key="1">
    <source>
        <dbReference type="EMBL" id="EAZ81660.1"/>
    </source>
</evidence>
<protein>
    <submittedName>
        <fullName evidence="1">Uncharacterized protein</fullName>
    </submittedName>
</protein>
<reference evidence="1 2" key="1">
    <citation type="journal article" date="2011" name="J. Bacteriol.">
        <title>Complete genome sequence of Algoriphagus sp. PR1, bacterial prey of a colony-forming choanoflagellate.</title>
        <authorList>
            <person name="Alegado R.A."/>
            <person name="Ferriera S."/>
            <person name="Nusbaum C."/>
            <person name="Young S.K."/>
            <person name="Zeng Q."/>
            <person name="Imamovic A."/>
            <person name="Fairclough S.R."/>
            <person name="King N."/>
        </authorList>
    </citation>
    <scope>NUCLEOTIDE SEQUENCE [LARGE SCALE GENOMIC DNA]</scope>
    <source>
        <strain evidence="1 2">PR1</strain>
    </source>
</reference>
<dbReference type="AlphaFoldDB" id="A3HU38"/>
<gene>
    <name evidence="1" type="ORF">ALPR1_00425</name>
</gene>
<keyword evidence="2" id="KW-1185">Reference proteome</keyword>
<organism evidence="1 2">
    <name type="scientific">Algoriphagus machipongonensis</name>
    <dbReference type="NCBI Taxonomy" id="388413"/>
    <lineage>
        <taxon>Bacteria</taxon>
        <taxon>Pseudomonadati</taxon>
        <taxon>Bacteroidota</taxon>
        <taxon>Cytophagia</taxon>
        <taxon>Cytophagales</taxon>
        <taxon>Cyclobacteriaceae</taxon>
        <taxon>Algoriphagus</taxon>
    </lineage>
</organism>
<dbReference type="EMBL" id="CM001023">
    <property type="protein sequence ID" value="EAZ81660.1"/>
    <property type="molecule type" value="Genomic_DNA"/>
</dbReference>
<dbReference type="Proteomes" id="UP000003919">
    <property type="component" value="Chromosome"/>
</dbReference>
<dbReference type="EMBL" id="AAXU02000001">
    <property type="protein sequence ID" value="EAZ81660.1"/>
    <property type="molecule type" value="Genomic_DNA"/>
</dbReference>
<comment type="caution">
    <text evidence="1">The sequence shown here is derived from an EMBL/GenBank/DDBJ whole genome shotgun (WGS) entry which is preliminary data.</text>
</comment>
<name>A3HU38_9BACT</name>
<accession>A3HU38</accession>
<evidence type="ECO:0000313" key="2">
    <source>
        <dbReference type="Proteomes" id="UP000003919"/>
    </source>
</evidence>
<dbReference type="HOGENOM" id="CLU_183623_0_0_10"/>
<sequence length="92" mass="10916">MYRIEYQYTFGKINQFTMTKLVPICIEGGKWIQLSQLSVKQAAQLKSWLPVNSVKKIPFQGIELNECVDFSTYEYWFRSHYVNHLNQATLDF</sequence>
<proteinExistence type="predicted"/>